<protein>
    <submittedName>
        <fullName evidence="1">Uncharacterized protein</fullName>
    </submittedName>
</protein>
<name>A0A5M6D9P5_9BACT</name>
<gene>
    <name evidence="1" type="ORF">FYK55_14140</name>
</gene>
<organism evidence="1 2">
    <name type="scientific">Roseiconus nitratireducens</name>
    <dbReference type="NCBI Taxonomy" id="2605748"/>
    <lineage>
        <taxon>Bacteria</taxon>
        <taxon>Pseudomonadati</taxon>
        <taxon>Planctomycetota</taxon>
        <taxon>Planctomycetia</taxon>
        <taxon>Pirellulales</taxon>
        <taxon>Pirellulaceae</taxon>
        <taxon>Roseiconus</taxon>
    </lineage>
</organism>
<reference evidence="1 2" key="1">
    <citation type="submission" date="2019-08" db="EMBL/GenBank/DDBJ databases">
        <authorList>
            <person name="Dhanesh K."/>
            <person name="Kumar G."/>
            <person name="Sasikala C."/>
            <person name="Venkata Ramana C."/>
        </authorList>
    </citation>
    <scope>NUCLEOTIDE SEQUENCE [LARGE SCALE GENOMIC DNA]</scope>
    <source>
        <strain evidence="1 2">JC645</strain>
    </source>
</reference>
<keyword evidence="2" id="KW-1185">Reference proteome</keyword>
<evidence type="ECO:0000313" key="2">
    <source>
        <dbReference type="Proteomes" id="UP000324479"/>
    </source>
</evidence>
<proteinExistence type="predicted"/>
<comment type="caution">
    <text evidence="1">The sequence shown here is derived from an EMBL/GenBank/DDBJ whole genome shotgun (WGS) entry which is preliminary data.</text>
</comment>
<accession>A0A5M6D9P5</accession>
<dbReference type="RefSeq" id="WP_150077086.1">
    <property type="nucleotide sequence ID" value="NZ_VWOX01000007.1"/>
</dbReference>
<sequence>MLEEYYADPHIRARIFEFLGGDSPQNVTCAYITADGPSADVCHNPRPPSELPNCLDDGLEIGRSLWDHEALIAHLDIEIVNFDFPAEPWIHPNRCIDLQRPVVAAIQEFLINHGIAPLHLLSGRGHHFVWRIDLRSTACDSLTAIGSVAGASQCGCPGSFPSIGQRHDGPRATAHAGLGMVMEYVAHRVLDVAAGDCELPVMLTAVEAGPNAHGREVVSIDLSEYGDPLHTRGVRVPFSAYLKPQQQRWRIGAIADEIPGLFMIPLHEMEVHQGIQVMRAMDEVQDLARRGSVQIPDQSRGTERLLEEYATSQTSLWHRQFYSAEHDPSDQWPKTYDRLPLQSLPPCARIILEQPNDRLLKPAGIQHLVRILLGFDWHPRHIAGLIRSKYERDYGWGDRWYRYDAATHADFYVRTFAGLIATGRDGLVDLNCRSCQEKQYCPVEVCSDNLLRYRDRVRIRVETTTY</sequence>
<dbReference type="EMBL" id="VWOX01000007">
    <property type="protein sequence ID" value="KAA5542669.1"/>
    <property type="molecule type" value="Genomic_DNA"/>
</dbReference>
<dbReference type="AlphaFoldDB" id="A0A5M6D9P5"/>
<evidence type="ECO:0000313" key="1">
    <source>
        <dbReference type="EMBL" id="KAA5542669.1"/>
    </source>
</evidence>
<dbReference type="Proteomes" id="UP000324479">
    <property type="component" value="Unassembled WGS sequence"/>
</dbReference>